<dbReference type="NCBIfam" id="TIGR01965">
    <property type="entry name" value="VCBS_repeat"/>
    <property type="match status" value="7"/>
</dbReference>
<dbReference type="InterPro" id="IPR002126">
    <property type="entry name" value="Cadherin-like_dom"/>
</dbReference>
<dbReference type="PROSITE" id="PS50268">
    <property type="entry name" value="CADHERIN_2"/>
    <property type="match status" value="1"/>
</dbReference>
<dbReference type="InterPro" id="IPR036465">
    <property type="entry name" value="vWFA_dom_sf"/>
</dbReference>
<dbReference type="Pfam" id="PF17803">
    <property type="entry name" value="Cadherin_4"/>
    <property type="match status" value="2"/>
</dbReference>
<reference evidence="3 4" key="1">
    <citation type="submission" date="2022-08" db="EMBL/GenBank/DDBJ databases">
        <title>Genome Sequence of the sulphate-reducing bacterium, Pseudodesulfovibrio sp. SYK.</title>
        <authorList>
            <person name="Kondo R."/>
            <person name="Kataoka T."/>
        </authorList>
    </citation>
    <scope>NUCLEOTIDE SEQUENCE [LARGE SCALE GENOMIC DNA]</scope>
    <source>
        <strain evidence="3 4">SYK</strain>
    </source>
</reference>
<dbReference type="Gene3D" id="3.40.50.410">
    <property type="entry name" value="von Willebrand factor, type A domain"/>
    <property type="match status" value="1"/>
</dbReference>
<dbReference type="SMART" id="SM00327">
    <property type="entry name" value="VWA"/>
    <property type="match status" value="1"/>
</dbReference>
<sequence length="2604" mass="273895">MVLIYTLNEDLADSLEEGEDYDEVFNYTIEDPSGSVSNQASLTITVHGSNDAPTAVADTNVQAVEHGDSDGPFPYIDTEQTGLSDGEEEYHPYSEGPYNASGNVLENDSDVDDNDMVNEPGEESGLFVMGVYSEHPSDNIDDQLDYDASLVNGGLEGAVEPSQASFTVQGHYGSLTINNDGSYTYTLDNDGENADLEALNYDNSGTDSFTYAIMDDSGALSYANLTFTVNGANDAPEAFSDANSIREFGHIFEDAEYIGTVAGNVITDVNADGKVDSDADDAQIFVETISHGDNTQAVYDYDGTSEYVDIDGDYGTLRVWENGEYEYTLDNENDAVNALDDDGILTETFSYVTTNDWQDGVSSDPADLTITINGTNDAPIAVNDVNTASEAVDDAVLVPATGNVLTDAVTGDSDVDTGDVLHIAGIQYGTEFVNSFDAEGNLVIVGTYGTLKIDADGNYTYEADQDAANELAAGSDPVDDVFTYSVTDGDATSTATLTISVSGVNDSAIISVVEGEVNDEGVATASVNEVDDNANTLEDLPDGAQYQSGSDVVEPDVGNLTTQGSLEVSDPDVHEVNPDPSVPGNTNPDIEDTFQPLTDAPGSNGYGSFTINADGDWTYTASNEQAAIQQLGDGESLTDSVTVTSYDGTATQVITVTINGTNDAPVITNVSAPVEDFEDGADGWLVNGGDVPVTETDGPLTDYLGRLGGNDTLTKTFAVADGADTMTIEFDLYEIDSWDNENFSMSVNGDTAEINLGHNDALNGTILSWRGIDGEITDGTFTGPNGVTFTVTPMTGDAENLEPGDTWQWGTDQIHHVTITIPNPDGQVDLEFSADLDSHLNDESFGIDNLAVSSVDADGNPIFTVVENATGSVAVAELASSDMEGQDVHYVINKIEISDTEYVELGADGQYYDQDGNPVDSADLLFAIDGNQVVTADGATFDYEANNQYTVSVSPVDSQGGVGQSVDINVQIGNVNEAPSGEDFTMTVGLDGGSVDFLGADGSEGGIGDNADHVSDPEDDADALDVMITELPTGGKLMYNGQEVTEDDLASDADGDGVIDGNGTQFDLNGLTYVPDSDGIDGVLLGSRLAGDATLDNWGESDGLNRVMDLGDGVSVTTSVTSDGVAAELQQFHGQENHIGFGIADATGNGGNDKGLNAGPDRPGSDELTVSFNGATVSYAEIGFDGLGGHFDPDGNNYQNATAEWTAYLNGEEVNSGSVSSDGDLFNSITVSGFEFDTIVFSTVSDADGSNWELRYIDAEFTDTDSFDYIPVDSGQPGNDGALVDPDGASTVTINIQPDGPVNQEVEAADDFLTINEDDTTATGLNVGDNDIDLDNTLGELEFSLDNPADAPEGLTFNDDGSYTFDPSSYQSLAAGEVYGDGPIKVDYTVFDGETHSKASLYITITGSNDAPTLDLSAGTVTFEGHTAGYHNMIGVYEMVDGKPVNPEIIMEDVQDANVGDVLTTFGDGQDLHYFLVDVEYGSTPTGTPEFVWDATNNEWDISFDGGATTQNVHFDDATLNPNDSEATFGDSLNNNNDIEVDDQQSSVDDDDFDDVLANENPGAAGADHGATFTEGDAPLSVAGAVDISDVDSDTITKVEITYTPEEHDALDVDLGSFVDEGTVTNPDGSVTWTISGDASKADYEELLQSLTFENDSEALQDGTREITIRVNDGEDWSNPAQSTITVIGVDDPTSITDHTDGAVHEDAPADLDGNGFLVESGSVTFSDADGDGAMSTTHIDAVDANGNVLSTANVGTLTINDAGVWEYKIDNSLPEVQNQDSGESFDEYFRVYTEDGNDFTDIKVTVNGEDDNRVPNAVNDLAGGVDTSVTEGGISTSTNPSDYMLIVDTSGSLSHTAMAQTQTALTNMLQTLQGSLADGVTSKVSIINFWHETDVDTFTLTGGDSTAYDAAVAFIGTFAPGGGTDYTAAFQAATALLGPDPDPTQVIFLSDGEPTEGGDGWKNLITPIQENSDVNLIAVGVNMPAQYEGNMDLIDEGNDASMLDGNGLNGLLQDVLSQTTIPATTAEGNVLTNDSDPDGDALSVISITNDTETVDLVDNTNDGVDNPSATIVGTYGTLTINGDGSYEYTPDQAAANALGQDESETESFTYTISDGNGGEDSATVSFEVNGANDAPVAIDDSYHGINVTPGIDGDAPTYRDAFLNDFSEMPDGAVSVGNDGIQIRVAGSNMELVAVNGGLGIDSSYTETYQEWVSDGWFSGHYETRTRIIEDNDNQMDGADVNERVYIDVQDSAGSDSLNIRFGNIDSNDDARIRIVYTDGSTETVGSWNKVDLGNLSHDTLTVHAPNGWAISGVYVKASDNYDNFTIQSVSIPNAIMTDPGTADIPAAIDLGLADGGVITGDVLANDFDVDTGDTLSVIDVNGDDVSASGQTTIHGTYGDLTIEADGSYDYTLHDGWQDLDHTVTETFEYTVSDSHGAVDVANLEIPIHVNANVVTDATADTATGEFVMNGTTGEDLIYIADDATMVNLTDGGDDTIIVDPDYIGTAGGDITVSGFGDGDELVLNDMGDMFISIDHSGNDTVLTINEGAGDVNPGDDYTITLTDYSLHGVDQMDLPTGHMDISSDHESLNSLIQTIIDSPDKN</sequence>
<dbReference type="PROSITE" id="PS50234">
    <property type="entry name" value="VWFA"/>
    <property type="match status" value="1"/>
</dbReference>
<keyword evidence="4" id="KW-1185">Reference proteome</keyword>
<dbReference type="Pfam" id="PF13519">
    <property type="entry name" value="VWA_2"/>
    <property type="match status" value="1"/>
</dbReference>
<protein>
    <recommendedName>
        <fullName evidence="5">Tandem-95 repeat protein</fullName>
    </recommendedName>
</protein>
<evidence type="ECO:0008006" key="5">
    <source>
        <dbReference type="Google" id="ProtNLM"/>
    </source>
</evidence>
<feature type="domain" description="Cadherin" evidence="2">
    <location>
        <begin position="863"/>
        <end position="984"/>
    </location>
</feature>
<dbReference type="EMBL" id="AP026709">
    <property type="protein sequence ID" value="BDQ36574.1"/>
    <property type="molecule type" value="Genomic_DNA"/>
</dbReference>
<name>A0ABN6S017_9BACT</name>
<proteinExistence type="predicted"/>
<evidence type="ECO:0000313" key="3">
    <source>
        <dbReference type="EMBL" id="BDQ36574.1"/>
    </source>
</evidence>
<dbReference type="InterPro" id="IPR002035">
    <property type="entry name" value="VWF_A"/>
</dbReference>
<dbReference type="InterPro" id="IPR040853">
    <property type="entry name" value="RapA2_cadherin-like"/>
</dbReference>
<dbReference type="Pfam" id="PF17963">
    <property type="entry name" value="Big_9"/>
    <property type="match status" value="2"/>
</dbReference>
<dbReference type="InterPro" id="IPR013783">
    <property type="entry name" value="Ig-like_fold"/>
</dbReference>
<dbReference type="Gene3D" id="2.60.40.10">
    <property type="entry name" value="Immunoglobulins"/>
    <property type="match status" value="3"/>
</dbReference>
<dbReference type="NCBIfam" id="NF012211">
    <property type="entry name" value="tand_rpt_95"/>
    <property type="match status" value="1"/>
</dbReference>
<evidence type="ECO:0000313" key="4">
    <source>
        <dbReference type="Proteomes" id="UP001317742"/>
    </source>
</evidence>
<dbReference type="RefSeq" id="WP_281762468.1">
    <property type="nucleotide sequence ID" value="NZ_AP026709.1"/>
</dbReference>
<evidence type="ECO:0000259" key="1">
    <source>
        <dbReference type="PROSITE" id="PS50234"/>
    </source>
</evidence>
<evidence type="ECO:0000259" key="2">
    <source>
        <dbReference type="PROSITE" id="PS50268"/>
    </source>
</evidence>
<feature type="domain" description="VWFA" evidence="1">
    <location>
        <begin position="1843"/>
        <end position="2020"/>
    </location>
</feature>
<dbReference type="SUPFAM" id="SSF53300">
    <property type="entry name" value="vWA-like"/>
    <property type="match status" value="1"/>
</dbReference>
<dbReference type="CDD" id="cd00198">
    <property type="entry name" value="vWFA"/>
    <property type="match status" value="1"/>
</dbReference>
<gene>
    <name evidence="3" type="ORF">SYK_09340</name>
</gene>
<organism evidence="3 4">
    <name type="scientific">Pseudodesulfovibrio nedwellii</name>
    <dbReference type="NCBI Taxonomy" id="2973072"/>
    <lineage>
        <taxon>Bacteria</taxon>
        <taxon>Pseudomonadati</taxon>
        <taxon>Thermodesulfobacteriota</taxon>
        <taxon>Desulfovibrionia</taxon>
        <taxon>Desulfovibrionales</taxon>
        <taxon>Desulfovibrionaceae</taxon>
    </lineage>
</organism>
<accession>A0ABN6S017</accession>
<dbReference type="InterPro" id="IPR010221">
    <property type="entry name" value="VCBS_dom"/>
</dbReference>
<dbReference type="Proteomes" id="UP001317742">
    <property type="component" value="Chromosome"/>
</dbReference>